<proteinExistence type="predicted"/>
<protein>
    <submittedName>
        <fullName evidence="1">Tetratricopeptide TPR_2 repeat protein</fullName>
    </submittedName>
</protein>
<dbReference type="InterPro" id="IPR011990">
    <property type="entry name" value="TPR-like_helical_dom_sf"/>
</dbReference>
<evidence type="ECO:0000313" key="2">
    <source>
        <dbReference type="Proteomes" id="UP000037510"/>
    </source>
</evidence>
<dbReference type="SUPFAM" id="SSF48452">
    <property type="entry name" value="TPR-like"/>
    <property type="match status" value="1"/>
</dbReference>
<comment type="caution">
    <text evidence="1">The sequence shown here is derived from an EMBL/GenBank/DDBJ whole genome shotgun (WGS) entry which is preliminary data.</text>
</comment>
<sequence>MPPKDSKSTKTHTSDKSSYLSVETDCTRFVGLSLVLDGDPPSPGDWIFLTIFNGSVILEEKWQNGATFEIGDLPLNLKEPYFQALIAEKPLIFLVRMGGGKGGAKDPDPLLNLDNRAGATVDLLPLILGEEQIFIQVPLVYTNTGLRTDFSIEVNALASEPLQEDIGKIPLLITMISAHCLPYARDGTVYLGAVGLDRVTAPISVNFGMSVSTRAAEKIVWASASNARQAANTSLNVHNDDIFIPEDLNPTKTDECRNFYWNAMNRVLVDPELLKTRLSSTLLVELAGAPRFGKIDVRGRYMGFIDAAVLLEPGQLGVTTSTKLLFYNESELPEHTDALLELPPSSAKASARETNLIVDEFGHTAYVVLRFDLEEPLTPKTKLAVLFETIGLVPPEGLAAPVDELEVEPPPDDPLIDVRRIRNEGGALAVHKELSALACRGAVPMNQGIKRTAANRLLMRVRNRFLLWIFGGQEFDKGREASEMVAAAFRVAVTGNYSDGTANAIGWAALHTLHHLNENSYAAFIAAKKMRKSFELPREWKKFVERWIETSGEEEVFWIPTAVASTNPLLIAAAFFLCLRCYKFSEKLLDCVEKGCAMRGNRFGLPTRLCPDVHYLRAASLVLRRQLDKALEVTAKGIKKFGPSAIMSQMQATCLMCIRGWDGECENALVEAEKAGAEICPFLLLRAALGSFMSNPKGAMQRAALAHKMNPSAHSALMIGRIYAKMGEEGLAEQWVAAAVKSEPLLADGWAVLALLAMHEQNLDKARTMLRTARQVGPVSPDIDEEVKRVMEIVQIEVLPESLVKNLCLCDYYN</sequence>
<dbReference type="Proteomes" id="UP000037510">
    <property type="component" value="Unassembled WGS sequence"/>
</dbReference>
<gene>
    <name evidence="1" type="ORF">OBRU01_11857</name>
</gene>
<evidence type="ECO:0000313" key="1">
    <source>
        <dbReference type="EMBL" id="KOB72735.1"/>
    </source>
</evidence>
<accession>A0A0L7LBG0</accession>
<dbReference type="Gene3D" id="1.25.40.10">
    <property type="entry name" value="Tetratricopeptide repeat domain"/>
    <property type="match status" value="1"/>
</dbReference>
<organism evidence="1 2">
    <name type="scientific">Operophtera brumata</name>
    <name type="common">Winter moth</name>
    <name type="synonym">Phalaena brumata</name>
    <dbReference type="NCBI Taxonomy" id="104452"/>
    <lineage>
        <taxon>Eukaryota</taxon>
        <taxon>Metazoa</taxon>
        <taxon>Ecdysozoa</taxon>
        <taxon>Arthropoda</taxon>
        <taxon>Hexapoda</taxon>
        <taxon>Insecta</taxon>
        <taxon>Pterygota</taxon>
        <taxon>Neoptera</taxon>
        <taxon>Endopterygota</taxon>
        <taxon>Lepidoptera</taxon>
        <taxon>Glossata</taxon>
        <taxon>Ditrysia</taxon>
        <taxon>Geometroidea</taxon>
        <taxon>Geometridae</taxon>
        <taxon>Larentiinae</taxon>
        <taxon>Operophtera</taxon>
    </lineage>
</organism>
<keyword evidence="2" id="KW-1185">Reference proteome</keyword>
<name>A0A0L7LBG0_OPEBR</name>
<reference evidence="1 2" key="1">
    <citation type="journal article" date="2015" name="Genome Biol. Evol.">
        <title>The genome of winter moth (Operophtera brumata) provides a genomic perspective on sexual dimorphism and phenology.</title>
        <authorList>
            <person name="Derks M.F."/>
            <person name="Smit S."/>
            <person name="Salis L."/>
            <person name="Schijlen E."/>
            <person name="Bossers A."/>
            <person name="Mateman C."/>
            <person name="Pijl A.S."/>
            <person name="de Ridder D."/>
            <person name="Groenen M.A."/>
            <person name="Visser M.E."/>
            <person name="Megens H.J."/>
        </authorList>
    </citation>
    <scope>NUCLEOTIDE SEQUENCE [LARGE SCALE GENOMIC DNA]</scope>
    <source>
        <strain evidence="1">WM2013NL</strain>
        <tissue evidence="1">Head and thorax</tissue>
    </source>
</reference>
<dbReference type="EMBL" id="JTDY01001844">
    <property type="protein sequence ID" value="KOB72735.1"/>
    <property type="molecule type" value="Genomic_DNA"/>
</dbReference>
<dbReference type="AlphaFoldDB" id="A0A0L7LBG0"/>